<dbReference type="Pfam" id="PF22680">
    <property type="entry name" value="Glyco_hydro_123_N_2"/>
    <property type="match status" value="1"/>
</dbReference>
<sequence>MADPTADTLADWSKVKNGLHVSFASIDKRFAKSFVPEVTNQQTAVVRGWKGETVSAQVLLWTKDEIPNVEVQLSDFVSKNNTIPKSISQASFVRYVMTDEFAEGCGHRKPEDFASSLSPDMLDDLTSYDLEAKKVRPVWLTIQIPRDAPKGEYNTAVLIKSEGKTLRKLTLRLEVLDQILPEPKNWTFHLDQWQHPSAVARTAGVEMWSDAHFEAMKPVMKRLADAGQKVITATLNKDPWNVQTYDPYADMIIWEKKKDGTWTYDYSVFDKWVSFMLDLGITKMLNCYSIIPWNSTVHYKDEATGQFVDVVAKAGTPIFEEIWEPFLTDFVKHLKQKNWLSFTNIAIDERSKEEMDAAFALLKKVSPELGISYADNQKTYKRFPDSEDISIAVGHPYSKEDIADRRARGLNSTYYICCSDEFPNSFTFSDPAESTFLAWYALASGFDGVLHWAYNSWVEKPLQDSRFRTWPAGDTYIVYPGNRSSIRFERMLEGIQDYEKALVLRKKLQETAQTEKLATLNKAIELLDNPTRTATWNANLNKAKELLNSL</sequence>
<evidence type="ECO:0008006" key="5">
    <source>
        <dbReference type="Google" id="ProtNLM"/>
    </source>
</evidence>
<keyword evidence="4" id="KW-1185">Reference proteome</keyword>
<evidence type="ECO:0000259" key="2">
    <source>
        <dbReference type="Pfam" id="PF22680"/>
    </source>
</evidence>
<accession>A0A928YR99</accession>
<dbReference type="EMBL" id="PRDK01000006">
    <property type="protein sequence ID" value="MBE8714432.1"/>
    <property type="molecule type" value="Genomic_DNA"/>
</dbReference>
<evidence type="ECO:0000313" key="3">
    <source>
        <dbReference type="EMBL" id="MBE8714432.1"/>
    </source>
</evidence>
<feature type="domain" description="Glycoside hydrolase 123 N-terminal" evidence="2">
    <location>
        <begin position="23"/>
        <end position="160"/>
    </location>
</feature>
<evidence type="ECO:0000313" key="4">
    <source>
        <dbReference type="Proteomes" id="UP000616201"/>
    </source>
</evidence>
<dbReference type="AlphaFoldDB" id="A0A928YR99"/>
<comment type="caution">
    <text evidence="3">The sequence shown here is derived from an EMBL/GenBank/DDBJ whole genome shotgun (WGS) entry which is preliminary data.</text>
</comment>
<feature type="domain" description="Glycoside hydrolase 123 catalytic" evidence="1">
    <location>
        <begin position="193"/>
        <end position="500"/>
    </location>
</feature>
<dbReference type="Proteomes" id="UP000616201">
    <property type="component" value="Unassembled WGS sequence"/>
</dbReference>
<protein>
    <recommendedName>
        <fullName evidence="5">Glycoside hydrolase 123 C-terminal domain-containing protein</fullName>
    </recommendedName>
</protein>
<gene>
    <name evidence="3" type="ORF">C4F49_12140</name>
</gene>
<organism evidence="3 4">
    <name type="scientific">Sphingobacterium hungaricum</name>
    <dbReference type="NCBI Taxonomy" id="2082723"/>
    <lineage>
        <taxon>Bacteria</taxon>
        <taxon>Pseudomonadati</taxon>
        <taxon>Bacteroidota</taxon>
        <taxon>Sphingobacteriia</taxon>
        <taxon>Sphingobacteriales</taxon>
        <taxon>Sphingobacteriaceae</taxon>
        <taxon>Sphingobacterium</taxon>
    </lineage>
</organism>
<reference evidence="3" key="1">
    <citation type="submission" date="2018-02" db="EMBL/GenBank/DDBJ databases">
        <authorList>
            <person name="Vasarhelyi B.M."/>
            <person name="Deshmukh S."/>
            <person name="Balint B."/>
            <person name="Kukolya J."/>
        </authorList>
    </citation>
    <scope>NUCLEOTIDE SEQUENCE</scope>
    <source>
        <strain evidence="3">KB22</strain>
    </source>
</reference>
<name>A0A928YR99_9SPHI</name>
<dbReference type="Pfam" id="PF13320">
    <property type="entry name" value="GH123_cat"/>
    <property type="match status" value="1"/>
</dbReference>
<dbReference type="InterPro" id="IPR025150">
    <property type="entry name" value="GH123_cat"/>
</dbReference>
<evidence type="ECO:0000259" key="1">
    <source>
        <dbReference type="Pfam" id="PF13320"/>
    </source>
</evidence>
<proteinExistence type="predicted"/>
<dbReference type="InterPro" id="IPR053850">
    <property type="entry name" value="Glyco_hydro_123_N_2"/>
</dbReference>